<feature type="domain" description="VIT" evidence="11">
    <location>
        <begin position="36"/>
        <end position="165"/>
    </location>
</feature>
<dbReference type="GO" id="GO:0030212">
    <property type="term" value="P:hyaluronan metabolic process"/>
    <property type="evidence" value="ECO:0007669"/>
    <property type="project" value="InterPro"/>
</dbReference>
<dbReference type="InterPro" id="IPR050934">
    <property type="entry name" value="ITIH"/>
</dbReference>
<evidence type="ECO:0000256" key="3">
    <source>
        <dbReference type="ARBA" id="ARBA00022525"/>
    </source>
</evidence>
<dbReference type="GeneID" id="117348943"/>
<keyword evidence="7" id="KW-0325">Glycoprotein</keyword>
<dbReference type="InterPro" id="IPR002035">
    <property type="entry name" value="VWF_A"/>
</dbReference>
<feature type="domain" description="VWFA" evidence="10">
    <location>
        <begin position="298"/>
        <end position="485"/>
    </location>
</feature>
<evidence type="ECO:0000256" key="1">
    <source>
        <dbReference type="ARBA" id="ARBA00004613"/>
    </source>
</evidence>
<dbReference type="GO" id="GO:0005576">
    <property type="term" value="C:extracellular region"/>
    <property type="evidence" value="ECO:0007669"/>
    <property type="project" value="UniProtKB-SubCell"/>
</dbReference>
<dbReference type="OrthoDB" id="299997at2759"/>
<dbReference type="Pfam" id="PF00092">
    <property type="entry name" value="VWA"/>
    <property type="match status" value="1"/>
</dbReference>
<dbReference type="InParanoid" id="A0A6P8P9K4"/>
<evidence type="ECO:0000259" key="11">
    <source>
        <dbReference type="PROSITE" id="PS51468"/>
    </source>
</evidence>
<dbReference type="SUPFAM" id="SSF53300">
    <property type="entry name" value="vWA-like"/>
    <property type="match status" value="1"/>
</dbReference>
<dbReference type="Proteomes" id="UP000515159">
    <property type="component" value="Chromosome 1"/>
</dbReference>
<keyword evidence="3" id="KW-0964">Secreted</keyword>
<name>A0A6P8P9K4_GEOSA</name>
<dbReference type="CDD" id="cd01461">
    <property type="entry name" value="vWA_interalpha_trypsin_inhibitor"/>
    <property type="match status" value="1"/>
</dbReference>
<dbReference type="Pfam" id="PF06668">
    <property type="entry name" value="ITI_HC_C"/>
    <property type="match status" value="1"/>
</dbReference>
<evidence type="ECO:0000313" key="12">
    <source>
        <dbReference type="Proteomes" id="UP000515159"/>
    </source>
</evidence>
<dbReference type="AlphaFoldDB" id="A0A6P8P9K4"/>
<feature type="region of interest" description="Disordered" evidence="8">
    <location>
        <begin position="26"/>
        <end position="45"/>
    </location>
</feature>
<dbReference type="FunFam" id="3.40.50.410:FF:000013">
    <property type="entry name" value="inter-alpha-trypsin inhibitor heavy chain H2"/>
    <property type="match status" value="1"/>
</dbReference>
<dbReference type="PANTHER" id="PTHR10338">
    <property type="entry name" value="INTER-ALPHA-TRYPSIN INHIBITOR HEAVY CHAIN FAMILY MEMBER"/>
    <property type="match status" value="1"/>
</dbReference>
<organism evidence="12 13">
    <name type="scientific">Geotrypetes seraphini</name>
    <name type="common">Gaboon caecilian</name>
    <name type="synonym">Caecilia seraphini</name>
    <dbReference type="NCBI Taxonomy" id="260995"/>
    <lineage>
        <taxon>Eukaryota</taxon>
        <taxon>Metazoa</taxon>
        <taxon>Chordata</taxon>
        <taxon>Craniata</taxon>
        <taxon>Vertebrata</taxon>
        <taxon>Euteleostomi</taxon>
        <taxon>Amphibia</taxon>
        <taxon>Gymnophiona</taxon>
        <taxon>Geotrypetes</taxon>
    </lineage>
</organism>
<dbReference type="PROSITE" id="PS50234">
    <property type="entry name" value="VWFA"/>
    <property type="match status" value="1"/>
</dbReference>
<dbReference type="Gene3D" id="3.40.50.410">
    <property type="entry name" value="von Willebrand factor, type A domain"/>
    <property type="match status" value="1"/>
</dbReference>
<accession>A0A6P8P9K4</accession>
<dbReference type="InterPro" id="IPR010600">
    <property type="entry name" value="ITI_HC_C"/>
</dbReference>
<keyword evidence="6" id="KW-0722">Serine protease inhibitor</keyword>
<dbReference type="KEGG" id="gsh:117348943"/>
<evidence type="ECO:0000259" key="10">
    <source>
        <dbReference type="PROSITE" id="PS50234"/>
    </source>
</evidence>
<dbReference type="InterPro" id="IPR036465">
    <property type="entry name" value="vWFA_dom_sf"/>
</dbReference>
<dbReference type="InterPro" id="IPR013694">
    <property type="entry name" value="VIT"/>
</dbReference>
<sequence length="1133" mass="124528">MAALGRVVPSFFLVLNFVPCLTLKSPQSAAPQSPTLQTTKQQSRSPKAELTISSFSIYSTIISRYALTTVQSIMKNPHTVAKEAVFDLNLPNSAFISNFTLTTEGKVFVAEVKEKLQAKKLYDEARKHGRTAAHVGTKDRETERFRVLVSVAGGEEIMFALTYEELLRRHLGKYEHAVSVRPQQVVHNLTVTVTVSERTGIDYIHVLPLRTNRLLTNTLRGEAEIPPGTTIEQGTSCARVTFLPSPEQQVSYSPSGIMADFVIQYDIAMKDLAGDLQIYNGYFVHYFAPRNLPVVQKNVVFVIDVSGSMYGTKIQQTKKAMQVILSDLHQHDYFNLITFSDSVNVWKAGRSIPATPQNIKSAKEYVNRMEAEGWTDINAALLAAAAMFNQSSAMQAGTDRSGPRIPLLIFLTDGEPTSGVTTASRILSNAHHALRGRVSLFGLAFGDDADYSLMQRLSLENRGVARRIYEDADATLQLKGFYDEIASPLLFDVQLMYLGSSLPQATQTLFPNYFAGSELVVAGRMQPGASELGVSLTAQGQREPIKLQNDISVTGNSTQRPFGCSESAGHISKFVQRLWAYFTIQDLLQARMKANDSVTRRLLTEKATNLSLQYNFVTPVTSLVVVQPQREREVQAQKAPTTVKMQNVTRTTSVPSTAALRITAIAASATSTSRLTKASRLPPIAATNSIWMRPGGPRLTTRPVMPWTRGNTAGATDKKFTATTSVPARAIPLVNVPSMPQASLLVTTTQTAHTASSVAVDPANPRTQKAAASILSTVSAAVLQIKLPPKSSQQPSPALLPGFAVTRQGPETDSHDKPTAIYLNPTSLRLLPVPQESELLGSPEIDMVFMESLNPLPEYNFLARNMEDFSETEDFADYQIGILGPQTFMSSVDGDPHFVVMLPHSREKLCFTIDGHPDDNLRLLHDPRAGVTVNGHLLGAPPRMGHEDRTRSYLDVIAVIVQRPGAQYVVTITLDTVSLEGEDRLSFPSSHPVLIRKPGLVLNITAASRITISIGSNIQLLVPIQHYRHPTYLQLNHLGLYVVNGRGFSPVAQGLLGQFQKANIHIVRDQDSDATGMLHRQHRRMPVTLVTQMVKDSLLPPHEAQCWLVRRGDVASLLDMDYSSYLLSHLLKV</sequence>
<evidence type="ECO:0000256" key="8">
    <source>
        <dbReference type="SAM" id="MobiDB-lite"/>
    </source>
</evidence>
<gene>
    <name evidence="13" type="primary">ITIH6</name>
</gene>
<evidence type="ECO:0000256" key="6">
    <source>
        <dbReference type="ARBA" id="ARBA00022900"/>
    </source>
</evidence>
<keyword evidence="5 9" id="KW-0732">Signal</keyword>
<evidence type="ECO:0000256" key="2">
    <source>
        <dbReference type="ARBA" id="ARBA00010158"/>
    </source>
</evidence>
<evidence type="ECO:0000256" key="5">
    <source>
        <dbReference type="ARBA" id="ARBA00022729"/>
    </source>
</evidence>
<dbReference type="SMART" id="SM00327">
    <property type="entry name" value="VWA"/>
    <property type="match status" value="1"/>
</dbReference>
<dbReference type="PROSITE" id="PS51468">
    <property type="entry name" value="VIT"/>
    <property type="match status" value="1"/>
</dbReference>
<comment type="subcellular location">
    <subcellularLocation>
        <location evidence="1">Secreted</location>
    </subcellularLocation>
</comment>
<dbReference type="GO" id="GO:0004867">
    <property type="term" value="F:serine-type endopeptidase inhibitor activity"/>
    <property type="evidence" value="ECO:0007669"/>
    <property type="project" value="UniProtKB-KW"/>
</dbReference>
<feature type="region of interest" description="Disordered" evidence="8">
    <location>
        <begin position="692"/>
        <end position="715"/>
    </location>
</feature>
<feature type="chain" id="PRO_5027864293" evidence="9">
    <location>
        <begin position="23"/>
        <end position="1133"/>
    </location>
</feature>
<dbReference type="RefSeq" id="XP_033777535.1">
    <property type="nucleotide sequence ID" value="XM_033921644.1"/>
</dbReference>
<comment type="similarity">
    <text evidence="2">Belongs to the ITIH family.</text>
</comment>
<protein>
    <submittedName>
        <fullName evidence="13">Inter-alpha-trypsin inhibitor heavy chain H6 isoform X1</fullName>
    </submittedName>
</protein>
<keyword evidence="12" id="KW-1185">Reference proteome</keyword>
<reference evidence="13" key="1">
    <citation type="submission" date="2025-08" db="UniProtKB">
        <authorList>
            <consortium name="RefSeq"/>
        </authorList>
    </citation>
    <scope>IDENTIFICATION</scope>
</reference>
<feature type="signal peptide" evidence="9">
    <location>
        <begin position="1"/>
        <end position="22"/>
    </location>
</feature>
<dbReference type="FunCoup" id="A0A6P8P9K4">
    <property type="interactions" value="10"/>
</dbReference>
<dbReference type="SMART" id="SM00609">
    <property type="entry name" value="VIT"/>
    <property type="match status" value="1"/>
</dbReference>
<evidence type="ECO:0000256" key="9">
    <source>
        <dbReference type="SAM" id="SignalP"/>
    </source>
</evidence>
<dbReference type="CTD" id="347365"/>
<proteinExistence type="inferred from homology"/>
<evidence type="ECO:0000313" key="13">
    <source>
        <dbReference type="RefSeq" id="XP_033777535.1"/>
    </source>
</evidence>
<evidence type="ECO:0000256" key="7">
    <source>
        <dbReference type="ARBA" id="ARBA00023180"/>
    </source>
</evidence>
<dbReference type="PANTHER" id="PTHR10338:SF155">
    <property type="entry name" value="INTER-ALPHA-TRYPSIN INHIBITOR HEAVY CHAIN H6"/>
    <property type="match status" value="1"/>
</dbReference>
<keyword evidence="4" id="KW-0646">Protease inhibitor</keyword>
<dbReference type="Pfam" id="PF08487">
    <property type="entry name" value="VIT"/>
    <property type="match status" value="1"/>
</dbReference>
<evidence type="ECO:0000256" key="4">
    <source>
        <dbReference type="ARBA" id="ARBA00022690"/>
    </source>
</evidence>